<evidence type="ECO:0000259" key="7">
    <source>
        <dbReference type="PROSITE" id="PS51352"/>
    </source>
</evidence>
<evidence type="ECO:0000256" key="3">
    <source>
        <dbReference type="ARBA" id="ARBA00022968"/>
    </source>
</evidence>
<feature type="domain" description="Thioredoxin" evidence="7">
    <location>
        <begin position="38"/>
        <end position="176"/>
    </location>
</feature>
<keyword evidence="2" id="KW-0201">Cytochrome c-type biogenesis</keyword>
<evidence type="ECO:0000256" key="5">
    <source>
        <dbReference type="ARBA" id="ARBA00023284"/>
    </source>
</evidence>
<dbReference type="InterPro" id="IPR013766">
    <property type="entry name" value="Thioredoxin_domain"/>
</dbReference>
<keyword evidence="6" id="KW-0472">Membrane</keyword>
<dbReference type="PROSITE" id="PS00194">
    <property type="entry name" value="THIOREDOXIN_1"/>
    <property type="match status" value="1"/>
</dbReference>
<dbReference type="GO" id="GO:0016491">
    <property type="term" value="F:oxidoreductase activity"/>
    <property type="evidence" value="ECO:0007669"/>
    <property type="project" value="InterPro"/>
</dbReference>
<dbReference type="Gene3D" id="3.40.30.10">
    <property type="entry name" value="Glutaredoxin"/>
    <property type="match status" value="1"/>
</dbReference>
<accession>A0A1I5UPL7</accession>
<dbReference type="InterPro" id="IPR036249">
    <property type="entry name" value="Thioredoxin-like_sf"/>
</dbReference>
<evidence type="ECO:0000313" key="8">
    <source>
        <dbReference type="EMBL" id="SFP97179.1"/>
    </source>
</evidence>
<dbReference type="InterPro" id="IPR000866">
    <property type="entry name" value="AhpC/TSA"/>
</dbReference>
<proteinExistence type="predicted"/>
<name>A0A1I5UPL7_9BACI</name>
<dbReference type="GO" id="GO:0016209">
    <property type="term" value="F:antioxidant activity"/>
    <property type="evidence" value="ECO:0007669"/>
    <property type="project" value="InterPro"/>
</dbReference>
<dbReference type="EMBL" id="FOXD01000014">
    <property type="protein sequence ID" value="SFP97179.1"/>
    <property type="molecule type" value="Genomic_DNA"/>
</dbReference>
<keyword evidence="6" id="KW-1133">Transmembrane helix</keyword>
<gene>
    <name evidence="8" type="ORF">SAMN05518683_1143</name>
</gene>
<dbReference type="OrthoDB" id="25753at2"/>
<dbReference type="InterPro" id="IPR017937">
    <property type="entry name" value="Thioredoxin_CS"/>
</dbReference>
<dbReference type="NCBIfam" id="NF002854">
    <property type="entry name" value="PRK03147.1"/>
    <property type="match status" value="1"/>
</dbReference>
<evidence type="ECO:0000256" key="2">
    <source>
        <dbReference type="ARBA" id="ARBA00022748"/>
    </source>
</evidence>
<dbReference type="PANTHER" id="PTHR42852">
    <property type="entry name" value="THIOL:DISULFIDE INTERCHANGE PROTEIN DSBE"/>
    <property type="match status" value="1"/>
</dbReference>
<dbReference type="PANTHER" id="PTHR42852:SF6">
    <property type="entry name" value="THIOL:DISULFIDE INTERCHANGE PROTEIN DSBE"/>
    <property type="match status" value="1"/>
</dbReference>
<keyword evidence="6" id="KW-0812">Transmembrane</keyword>
<feature type="transmembrane region" description="Helical" evidence="6">
    <location>
        <begin position="12"/>
        <end position="30"/>
    </location>
</feature>
<dbReference type="InterPro" id="IPR050553">
    <property type="entry name" value="Thioredoxin_ResA/DsbE_sf"/>
</dbReference>
<evidence type="ECO:0000256" key="6">
    <source>
        <dbReference type="SAM" id="Phobius"/>
    </source>
</evidence>
<keyword evidence="5" id="KW-0676">Redox-active center</keyword>
<dbReference type="Pfam" id="PF00578">
    <property type="entry name" value="AhpC-TSA"/>
    <property type="match status" value="1"/>
</dbReference>
<keyword evidence="4" id="KW-1015">Disulfide bond</keyword>
<dbReference type="Proteomes" id="UP000198892">
    <property type="component" value="Unassembled WGS sequence"/>
</dbReference>
<evidence type="ECO:0000256" key="4">
    <source>
        <dbReference type="ARBA" id="ARBA00023157"/>
    </source>
</evidence>
<dbReference type="GO" id="GO:0017004">
    <property type="term" value="P:cytochrome complex assembly"/>
    <property type="evidence" value="ECO:0007669"/>
    <property type="project" value="UniProtKB-KW"/>
</dbReference>
<dbReference type="RefSeq" id="WP_093337871.1">
    <property type="nucleotide sequence ID" value="NZ_FOXD01000014.1"/>
</dbReference>
<evidence type="ECO:0000313" key="9">
    <source>
        <dbReference type="Proteomes" id="UP000198892"/>
    </source>
</evidence>
<dbReference type="STRING" id="1884432.SAMN05518683_1143"/>
<sequence length="177" mass="20292">MSKKKKRLYFRTLFLSIISVLLGYVFYSNFFQNENTLVVEGDIAPNFQLETLEGETVELNDYRGQGVFLNFWGTYCPPCEEEMPYMDNQYQEYKDKGVEILAVNVGESDLAVEHFVDRHNLSFPIPMDEDKAVLDSYGIGPLPTTFLINKDGKVLDILTGGMTEKDIQGYMERIEPS</sequence>
<dbReference type="PROSITE" id="PS51352">
    <property type="entry name" value="THIOREDOXIN_2"/>
    <property type="match status" value="1"/>
</dbReference>
<keyword evidence="9" id="KW-1185">Reference proteome</keyword>
<keyword evidence="3" id="KW-0735">Signal-anchor</keyword>
<dbReference type="GO" id="GO:0030313">
    <property type="term" value="C:cell envelope"/>
    <property type="evidence" value="ECO:0007669"/>
    <property type="project" value="UniProtKB-SubCell"/>
</dbReference>
<dbReference type="SUPFAM" id="SSF52833">
    <property type="entry name" value="Thioredoxin-like"/>
    <property type="match status" value="1"/>
</dbReference>
<evidence type="ECO:0000256" key="1">
    <source>
        <dbReference type="ARBA" id="ARBA00004196"/>
    </source>
</evidence>
<dbReference type="AlphaFoldDB" id="A0A1I5UPL7"/>
<reference evidence="9" key="1">
    <citation type="submission" date="2016-10" db="EMBL/GenBank/DDBJ databases">
        <authorList>
            <person name="Varghese N."/>
            <person name="Submissions S."/>
        </authorList>
    </citation>
    <scope>NUCLEOTIDE SEQUENCE [LARGE SCALE GENOMIC DNA]</scope>
    <source>
        <strain evidence="9">S7</strain>
    </source>
</reference>
<organism evidence="8 9">
    <name type="scientific">Salibacterium halotolerans</name>
    <dbReference type="NCBI Taxonomy" id="1884432"/>
    <lineage>
        <taxon>Bacteria</taxon>
        <taxon>Bacillati</taxon>
        <taxon>Bacillota</taxon>
        <taxon>Bacilli</taxon>
        <taxon>Bacillales</taxon>
        <taxon>Bacillaceae</taxon>
    </lineage>
</organism>
<comment type="subcellular location">
    <subcellularLocation>
        <location evidence="1">Cell envelope</location>
    </subcellularLocation>
</comment>
<protein>
    <submittedName>
        <fullName evidence="8">Peroxiredoxin</fullName>
    </submittedName>
</protein>
<dbReference type="CDD" id="cd02966">
    <property type="entry name" value="TlpA_like_family"/>
    <property type="match status" value="1"/>
</dbReference>